<feature type="transmembrane region" description="Helical" evidence="1">
    <location>
        <begin position="145"/>
        <end position="162"/>
    </location>
</feature>
<evidence type="ECO:0000256" key="1">
    <source>
        <dbReference type="SAM" id="Phobius"/>
    </source>
</evidence>
<feature type="transmembrane region" description="Helical" evidence="1">
    <location>
        <begin position="118"/>
        <end position="139"/>
    </location>
</feature>
<sequence>MALNDFMRKNHKEIDDDCDKNLPTSDGIDLETNGLSLKAFDIGYNLESMESPPSVEQQHLADDDIHPINTQHITIDIDVRTDQNESPIAVLTNECDDLSKCSPKSLSKQTSSLKNIPVAFSFVLYAVGVSFLAVVISLIWYYMNWIFGLPALALALLAVFLTKPGWRWFYIAGATSKRDLTLLDYNLEVNSSSV</sequence>
<keyword evidence="1" id="KW-0472">Membrane</keyword>
<reference evidence="2" key="2">
    <citation type="submission" date="2020-05" db="UniProtKB">
        <authorList>
            <consortium name="EnsemblMetazoa"/>
        </authorList>
    </citation>
    <scope>IDENTIFICATION</scope>
    <source>
        <strain evidence="2">IAEA</strain>
    </source>
</reference>
<dbReference type="AlphaFoldDB" id="A0A1B0BTK9"/>
<dbReference type="VEuPathDB" id="VectorBase:GPPI040117"/>
<dbReference type="Proteomes" id="UP000092460">
    <property type="component" value="Unassembled WGS sequence"/>
</dbReference>
<dbReference type="EnsemblMetazoa" id="GPPI040117-RA">
    <property type="protein sequence ID" value="GPPI040117-PA"/>
    <property type="gene ID" value="GPPI040117"/>
</dbReference>
<dbReference type="STRING" id="67801.A0A1B0BTK9"/>
<accession>A0A1B0BTK9</accession>
<keyword evidence="3" id="KW-1185">Reference proteome</keyword>
<protein>
    <submittedName>
        <fullName evidence="2">Uncharacterized protein</fullName>
    </submittedName>
</protein>
<evidence type="ECO:0000313" key="2">
    <source>
        <dbReference type="EnsemblMetazoa" id="GPPI040117-PA"/>
    </source>
</evidence>
<evidence type="ECO:0000313" key="3">
    <source>
        <dbReference type="Proteomes" id="UP000092460"/>
    </source>
</evidence>
<proteinExistence type="predicted"/>
<keyword evidence="1" id="KW-0812">Transmembrane</keyword>
<name>A0A1B0BTK9_9MUSC</name>
<organism evidence="2 3">
    <name type="scientific">Glossina palpalis gambiensis</name>
    <dbReference type="NCBI Taxonomy" id="67801"/>
    <lineage>
        <taxon>Eukaryota</taxon>
        <taxon>Metazoa</taxon>
        <taxon>Ecdysozoa</taxon>
        <taxon>Arthropoda</taxon>
        <taxon>Hexapoda</taxon>
        <taxon>Insecta</taxon>
        <taxon>Pterygota</taxon>
        <taxon>Neoptera</taxon>
        <taxon>Endopterygota</taxon>
        <taxon>Diptera</taxon>
        <taxon>Brachycera</taxon>
        <taxon>Muscomorpha</taxon>
        <taxon>Hippoboscoidea</taxon>
        <taxon>Glossinidae</taxon>
        <taxon>Glossina</taxon>
    </lineage>
</organism>
<reference evidence="3" key="1">
    <citation type="submission" date="2015-01" db="EMBL/GenBank/DDBJ databases">
        <authorList>
            <person name="Aksoy S."/>
            <person name="Warren W."/>
            <person name="Wilson R.K."/>
        </authorList>
    </citation>
    <scope>NUCLEOTIDE SEQUENCE [LARGE SCALE GENOMIC DNA]</scope>
    <source>
        <strain evidence="3">IAEA</strain>
    </source>
</reference>
<keyword evidence="1" id="KW-1133">Transmembrane helix</keyword>
<dbReference type="EMBL" id="JXJN01020217">
    <property type="status" value="NOT_ANNOTATED_CDS"/>
    <property type="molecule type" value="Genomic_DNA"/>
</dbReference>